<evidence type="ECO:0000313" key="1">
    <source>
        <dbReference type="EMBL" id="AXQ69201.1"/>
    </source>
</evidence>
<dbReference type="EMBL" id="MH588546">
    <property type="protein sequence ID" value="AXQ69201.1"/>
    <property type="molecule type" value="Genomic_DNA"/>
</dbReference>
<dbReference type="Gene3D" id="3.90.550.10">
    <property type="entry name" value="Spore Coat Polysaccharide Biosynthesis Protein SpsA, Chain A"/>
    <property type="match status" value="1"/>
</dbReference>
<gene>
    <name evidence="1" type="ORF">CcrBL9_gp177</name>
</gene>
<dbReference type="Proteomes" id="UP000259421">
    <property type="component" value="Segment"/>
</dbReference>
<dbReference type="SUPFAM" id="SSF53448">
    <property type="entry name" value="Nucleotide-diphospho-sugar transferases"/>
    <property type="match status" value="1"/>
</dbReference>
<dbReference type="PANTHER" id="PTHR35105:SF2">
    <property type="entry name" value="PROTEIN CDI"/>
    <property type="match status" value="1"/>
</dbReference>
<organism evidence="1 2">
    <name type="scientific">Caulobacter phage CcrBL9</name>
    <dbReference type="NCBI Taxonomy" id="2283270"/>
    <lineage>
        <taxon>Viruses</taxon>
        <taxon>Duplodnaviria</taxon>
        <taxon>Heunggongvirae</taxon>
        <taxon>Uroviricota</taxon>
        <taxon>Caudoviricetes</taxon>
        <taxon>Jeanschmidtviridae</taxon>
        <taxon>Bertelyvirus</taxon>
        <taxon>Bertelyvirus BL9</taxon>
    </lineage>
</organism>
<keyword evidence="2" id="KW-1185">Reference proteome</keyword>
<sequence length="272" mass="31341">MPFHVFVGYDSREQAAYDVCVSSLTEHNVGDDRDVVVHKLEHRDLRRRGLFDRPWRIDEKGQYWDVRDTRPFSTEFSHSRFLVPSIARNMGIKAPVMFVDCDFLFLEPVQSLFDQVLATVPKKDGSHPLWVVKHQFSKADEGVKMDGMVQQAYFRKLWSSLMIYDLRFSNRYGWFPTQSDANHMSGSALHSFGHSTAQPLDEDLIGALDMGWNWIPGHSEPLDKPQAVHWSLGGPWMEGYEDVAYATAWRQYHRAALLQQTGLLPRTQIKAA</sequence>
<name>A0A385EBD3_9CAUD</name>
<evidence type="ECO:0000313" key="2">
    <source>
        <dbReference type="Proteomes" id="UP000259421"/>
    </source>
</evidence>
<proteinExistence type="predicted"/>
<accession>A0A385EBD3</accession>
<evidence type="ECO:0008006" key="3">
    <source>
        <dbReference type="Google" id="ProtNLM"/>
    </source>
</evidence>
<reference evidence="2" key="1">
    <citation type="submission" date="2018-07" db="EMBL/GenBank/DDBJ databases">
        <title>Giant CbK-like Caulobacter bacteriophages have genetically divergent genomes.</title>
        <authorList>
            <person name="Wilson K.M."/>
            <person name="Ely B."/>
        </authorList>
    </citation>
    <scope>NUCLEOTIDE SEQUENCE [LARGE SCALE GENOMIC DNA]</scope>
</reference>
<dbReference type="PANTHER" id="PTHR35105">
    <property type="entry name" value="EXPRESSED PROTEIN"/>
    <property type="match status" value="1"/>
</dbReference>
<protein>
    <recommendedName>
        <fullName evidence="3">Glycosyltransferase</fullName>
    </recommendedName>
</protein>
<dbReference type="InterPro" id="IPR029044">
    <property type="entry name" value="Nucleotide-diphossugar_trans"/>
</dbReference>
<reference evidence="1 2" key="2">
    <citation type="submission" date="2018-09" db="EMBL/GenBank/DDBJ databases">
        <title>Giant CbK-like Caulobacter bacteriophages have genetically divergent genomes.</title>
        <authorList>
            <person name="Wilson K."/>
            <person name="Ely B."/>
        </authorList>
    </citation>
    <scope>NUCLEOTIDE SEQUENCE [LARGE SCALE GENOMIC DNA]</scope>
</reference>